<dbReference type="EMBL" id="JAYGHG010000015">
    <property type="protein sequence ID" value="MEA5581853.1"/>
    <property type="molecule type" value="Genomic_DNA"/>
</dbReference>
<keyword evidence="4 7" id="KW-0560">Oxidoreductase</keyword>
<dbReference type="InterPro" id="IPR002397">
    <property type="entry name" value="Cyt_P450_B"/>
</dbReference>
<evidence type="ECO:0000256" key="2">
    <source>
        <dbReference type="ARBA" id="ARBA00022617"/>
    </source>
</evidence>
<sequence>MKSFGDHPKVMNNNTIKPIFNPFLPEFRTNPYPYYEKLRSDDPIHFGFMGVWIISRYADAISVLRDPRFSVDMRRWGKYKDIRFRETATELGPLGSMTSKWMLFMDPPDHTRLQRLVSKAFSPQIVQRLRPYIQEVVNQKLDEVQDLGKLDVIADLAQPLPVVVIAEMLGIPRQDRDQLQKWSDDVVLCLDPMMSIDVFERLNKVVIQFTEYFRNLIVQRRQQPEDDLLSDLIAARDEQDKLTEEELLGTCILLFAAGHETTVKLISNGILSLLRHPDQMAKLQQEPALIQSAVEEFLRYDSPVQLTVRTAIKDIEIGGKTIRQGQQVFVCLGSAHRDSEQFPDADQLDITRQNNQHLGFSYGIHACLGNVLARVQAQIAINTLMQRCSNLQLATDKLEWQKKIILRGLKELPVTFTNNS</sequence>
<dbReference type="InterPro" id="IPR001128">
    <property type="entry name" value="Cyt_P450"/>
</dbReference>
<evidence type="ECO:0000313" key="8">
    <source>
        <dbReference type="EMBL" id="MEA5581853.1"/>
    </source>
</evidence>
<comment type="similarity">
    <text evidence="1 7">Belongs to the cytochrome P450 family.</text>
</comment>
<evidence type="ECO:0000256" key="1">
    <source>
        <dbReference type="ARBA" id="ARBA00010617"/>
    </source>
</evidence>
<dbReference type="EMBL" id="OK416066">
    <property type="protein sequence ID" value="UZC80149.1"/>
    <property type="molecule type" value="Genomic_DNA"/>
</dbReference>
<dbReference type="Proteomes" id="UP001302120">
    <property type="component" value="Unassembled WGS sequence"/>
</dbReference>
<keyword evidence="5 7" id="KW-0408">Iron</keyword>
<accession>A0A9E8AGH9</accession>
<dbReference type="GO" id="GO:0004497">
    <property type="term" value="F:monooxygenase activity"/>
    <property type="evidence" value="ECO:0007669"/>
    <property type="project" value="UniProtKB-KW"/>
</dbReference>
<dbReference type="PRINTS" id="PR00359">
    <property type="entry name" value="BP450"/>
</dbReference>
<keyword evidence="2 7" id="KW-0349">Heme</keyword>
<keyword evidence="10" id="KW-1185">Reference proteome</keyword>
<dbReference type="PROSITE" id="PS00086">
    <property type="entry name" value="CYTOCHROME_P450"/>
    <property type="match status" value="1"/>
</dbReference>
<evidence type="ECO:0000256" key="5">
    <source>
        <dbReference type="ARBA" id="ARBA00023004"/>
    </source>
</evidence>
<dbReference type="SUPFAM" id="SSF48264">
    <property type="entry name" value="Cytochrome P450"/>
    <property type="match status" value="1"/>
</dbReference>
<dbReference type="PANTHER" id="PTHR46696:SF1">
    <property type="entry name" value="CYTOCHROME P450 YJIB-RELATED"/>
    <property type="match status" value="1"/>
</dbReference>
<keyword evidence="3 7" id="KW-0479">Metal-binding</keyword>
<dbReference type="Gene3D" id="1.10.630.10">
    <property type="entry name" value="Cytochrome P450"/>
    <property type="match status" value="1"/>
</dbReference>
<evidence type="ECO:0000256" key="6">
    <source>
        <dbReference type="ARBA" id="ARBA00023033"/>
    </source>
</evidence>
<gene>
    <name evidence="9" type="primary">puwJ</name>
    <name evidence="8" type="ORF">VB620_10945</name>
</gene>
<organism evidence="9">
    <name type="scientific">Nodularia harveyana UHCC-0300</name>
    <dbReference type="NCBI Taxonomy" id="2974287"/>
    <lineage>
        <taxon>Bacteria</taxon>
        <taxon>Bacillati</taxon>
        <taxon>Cyanobacteriota</taxon>
        <taxon>Cyanophyceae</taxon>
        <taxon>Nostocales</taxon>
        <taxon>Nodulariaceae</taxon>
        <taxon>Nodularia</taxon>
    </lineage>
</organism>
<dbReference type="CDD" id="cd20625">
    <property type="entry name" value="CYP164-like"/>
    <property type="match status" value="1"/>
</dbReference>
<evidence type="ECO:0000256" key="7">
    <source>
        <dbReference type="RuleBase" id="RU000461"/>
    </source>
</evidence>
<dbReference type="InterPro" id="IPR017972">
    <property type="entry name" value="Cyt_P450_CS"/>
</dbReference>
<dbReference type="GO" id="GO:0005506">
    <property type="term" value="F:iron ion binding"/>
    <property type="evidence" value="ECO:0007669"/>
    <property type="project" value="InterPro"/>
</dbReference>
<dbReference type="GO" id="GO:0020037">
    <property type="term" value="F:heme binding"/>
    <property type="evidence" value="ECO:0007669"/>
    <property type="project" value="InterPro"/>
</dbReference>
<dbReference type="GO" id="GO:0016705">
    <property type="term" value="F:oxidoreductase activity, acting on paired donors, with incorporation or reduction of molecular oxygen"/>
    <property type="evidence" value="ECO:0007669"/>
    <property type="project" value="InterPro"/>
</dbReference>
<protein>
    <submittedName>
        <fullName evidence="8">Cytochrome P450</fullName>
    </submittedName>
    <submittedName>
        <fullName evidence="9">PuwJ</fullName>
    </submittedName>
</protein>
<proteinExistence type="inferred from homology"/>
<name>A0A9E8AGH9_9CYAN</name>
<evidence type="ECO:0000256" key="3">
    <source>
        <dbReference type="ARBA" id="ARBA00022723"/>
    </source>
</evidence>
<reference evidence="8 10" key="2">
    <citation type="submission" date="2023-12" db="EMBL/GenBank/DDBJ databases">
        <title>Baltic Sea Cyanobacteria.</title>
        <authorList>
            <person name="Delbaje E."/>
            <person name="Fewer D.P."/>
            <person name="Shishido T.K."/>
        </authorList>
    </citation>
    <scope>NUCLEOTIDE SEQUENCE [LARGE SCALE GENOMIC DNA]</scope>
    <source>
        <strain evidence="8 10">UHCC-0300</strain>
    </source>
</reference>
<dbReference type="Pfam" id="PF00067">
    <property type="entry name" value="p450"/>
    <property type="match status" value="1"/>
</dbReference>
<dbReference type="PANTHER" id="PTHR46696">
    <property type="entry name" value="P450, PUTATIVE (EUROFUNG)-RELATED"/>
    <property type="match status" value="1"/>
</dbReference>
<dbReference type="FunFam" id="1.10.630.10:FF:000018">
    <property type="entry name" value="Cytochrome P450 monooxygenase"/>
    <property type="match status" value="1"/>
</dbReference>
<evidence type="ECO:0000256" key="4">
    <source>
        <dbReference type="ARBA" id="ARBA00023002"/>
    </source>
</evidence>
<reference evidence="9" key="1">
    <citation type="journal article" date="2022" name="ACS Omega">
        <title>Fatty Acid Substitutions Modulate the Cytotoxicity of Puwainaphycins/Minutissamides Isolated from the Baltic Sea Cyanobacterium Nodularia harveyana UHCC-0300.</title>
        <authorList>
            <person name="Saurav K."/>
            <person name="Caso A."/>
            <person name="Urajova P."/>
            <person name="Hrouzek P."/>
            <person name="Esposito G."/>
            <person name="Delawska K."/>
            <person name="Macho M."/>
            <person name="Hajek J."/>
            <person name="Cheel J."/>
            <person name="Saha S."/>
            <person name="Divoka P."/>
            <person name="Arsin S."/>
            <person name="Sivonen K."/>
            <person name="Fewer D.P."/>
            <person name="Costantino V."/>
        </authorList>
    </citation>
    <scope>NUCLEOTIDE SEQUENCE</scope>
    <source>
        <strain evidence="9">UHCC-0300</strain>
    </source>
</reference>
<keyword evidence="6 7" id="KW-0503">Monooxygenase</keyword>
<dbReference type="RefSeq" id="WP_323196183.1">
    <property type="nucleotide sequence ID" value="NZ_JAYGHG010000015.1"/>
</dbReference>
<dbReference type="InterPro" id="IPR036396">
    <property type="entry name" value="Cyt_P450_sf"/>
</dbReference>
<evidence type="ECO:0000313" key="9">
    <source>
        <dbReference type="EMBL" id="UZC80149.1"/>
    </source>
</evidence>
<evidence type="ECO:0000313" key="10">
    <source>
        <dbReference type="Proteomes" id="UP001302120"/>
    </source>
</evidence>
<dbReference type="AlphaFoldDB" id="A0A9E8AGH9"/>